<protein>
    <recommendedName>
        <fullName evidence="3">Ankyrin repeat-containing domain protein</fullName>
    </recommendedName>
</protein>
<keyword evidence="2" id="KW-1185">Reference proteome</keyword>
<dbReference type="Proteomes" id="UP000193411">
    <property type="component" value="Unassembled WGS sequence"/>
</dbReference>
<dbReference type="AlphaFoldDB" id="A0A1Y2HEB1"/>
<evidence type="ECO:0000313" key="1">
    <source>
        <dbReference type="EMBL" id="ORZ32920.1"/>
    </source>
</evidence>
<comment type="caution">
    <text evidence="1">The sequence shown here is derived from an EMBL/GenBank/DDBJ whole genome shotgun (WGS) entry which is preliminary data.</text>
</comment>
<dbReference type="PANTHER" id="PTHR46586:SF3">
    <property type="entry name" value="ANKYRIN REPEAT-CONTAINING PROTEIN"/>
    <property type="match status" value="1"/>
</dbReference>
<dbReference type="OrthoDB" id="4429489at2759"/>
<reference evidence="1 2" key="1">
    <citation type="submission" date="2016-07" db="EMBL/GenBank/DDBJ databases">
        <title>Pervasive Adenine N6-methylation of Active Genes in Fungi.</title>
        <authorList>
            <consortium name="DOE Joint Genome Institute"/>
            <person name="Mondo S.J."/>
            <person name="Dannebaum R.O."/>
            <person name="Kuo R.C."/>
            <person name="Labutti K."/>
            <person name="Haridas S."/>
            <person name="Kuo A."/>
            <person name="Salamov A."/>
            <person name="Ahrendt S.R."/>
            <person name="Lipzen A."/>
            <person name="Sullivan W."/>
            <person name="Andreopoulos W.B."/>
            <person name="Clum A."/>
            <person name="Lindquist E."/>
            <person name="Daum C."/>
            <person name="Ramamoorthy G.K."/>
            <person name="Gryganskyi A."/>
            <person name="Culley D."/>
            <person name="Magnuson J.K."/>
            <person name="James T.Y."/>
            <person name="O'Malley M.A."/>
            <person name="Stajich J.E."/>
            <person name="Spatafora J.W."/>
            <person name="Visel A."/>
            <person name="Grigoriev I.V."/>
        </authorList>
    </citation>
    <scope>NUCLEOTIDE SEQUENCE [LARGE SCALE GENOMIC DNA]</scope>
    <source>
        <strain evidence="1 2">PL171</strain>
    </source>
</reference>
<gene>
    <name evidence="1" type="ORF">BCR44DRAFT_1222576</name>
</gene>
<evidence type="ECO:0008006" key="3">
    <source>
        <dbReference type="Google" id="ProtNLM"/>
    </source>
</evidence>
<organism evidence="1 2">
    <name type="scientific">Catenaria anguillulae PL171</name>
    <dbReference type="NCBI Taxonomy" id="765915"/>
    <lineage>
        <taxon>Eukaryota</taxon>
        <taxon>Fungi</taxon>
        <taxon>Fungi incertae sedis</taxon>
        <taxon>Blastocladiomycota</taxon>
        <taxon>Blastocladiomycetes</taxon>
        <taxon>Blastocladiales</taxon>
        <taxon>Catenariaceae</taxon>
        <taxon>Catenaria</taxon>
    </lineage>
</organism>
<proteinExistence type="predicted"/>
<name>A0A1Y2HEB1_9FUNG</name>
<dbReference type="InterPro" id="IPR052050">
    <property type="entry name" value="SecEffector_AnkRepeat"/>
</dbReference>
<dbReference type="InterPro" id="IPR036770">
    <property type="entry name" value="Ankyrin_rpt-contain_sf"/>
</dbReference>
<sequence length="746" mass="83615">MPGSRVKSMSHFDNCDSLSMMRHSSPIHSHQVRPIAMYPPASPALPDEIVNDILAIAVRRDLASHPLRDHASLTTRIAPCVNTLARNAIPTVSRTVAVRLPWTSLDIAARFGHIWMLNVLVDWRHVYPLQFTRDWLSEAAKAAHLHVFEWWYSKSKQNSGKPTSLPIQCDLHGIMDAASGHGHVQVLTWWKANVLDSLRGTEAMEAYYSAKSVDDASHGGHVECLDWWLSESGLPIKYTSAAIRAALTQKHHAVLDWWDASGLDFTATLAQSEIAPMTPIALKNMDLVGFQWLVVNSLALFQDMTCLCALQDDPDMSFFHACAALVPGGALTTAHLPFPHVFESATKAGRIDIVNHLLALHQRIPDHDTVLMYLKIASQHGHVHALDWWFAHISPDTLTFDQDTSKVIRVAAAAAGHLNVLEWWSPRVLAAIPTFAENAQVVDTCAIEQAASKGHLHVLQWFALWAASYQQDAAVESMRKANGYSLALQAGHGHVIRWAAAHNWFAHIPRPNMKACIRSAALSGHCDAIEAYIEGVCCVRVGNSQTKDQHALDLGLKGDGSRWWKLVPGLEWDDSSLPHWLNWVCAPAWIVDSLTRASECCDLRTLNWWISQGGMSSMPPSDIQDAMRQASKNGHLDVLDWWCLIGTKGRFSRTCRRFEERFRYMYAGRKPVDPFVLEWWLSSPFRFSGRVAHVYRAMIYCGQVRLLEKTMSNWNKLATEQYEQGYEGATIYRAAAECGQVDVLDW</sequence>
<dbReference type="EMBL" id="MCFL01000040">
    <property type="protein sequence ID" value="ORZ32920.1"/>
    <property type="molecule type" value="Genomic_DNA"/>
</dbReference>
<dbReference type="Gene3D" id="1.25.40.20">
    <property type="entry name" value="Ankyrin repeat-containing domain"/>
    <property type="match status" value="1"/>
</dbReference>
<dbReference type="SUPFAM" id="SSF140860">
    <property type="entry name" value="Pseudo ankyrin repeat-like"/>
    <property type="match status" value="1"/>
</dbReference>
<dbReference type="PANTHER" id="PTHR46586">
    <property type="entry name" value="ANKYRIN REPEAT-CONTAINING PROTEIN"/>
    <property type="match status" value="1"/>
</dbReference>
<accession>A0A1Y2HEB1</accession>
<evidence type="ECO:0000313" key="2">
    <source>
        <dbReference type="Proteomes" id="UP000193411"/>
    </source>
</evidence>